<dbReference type="InterPro" id="IPR004839">
    <property type="entry name" value="Aminotransferase_I/II_large"/>
</dbReference>
<dbReference type="Pfam" id="PF00155">
    <property type="entry name" value="Aminotran_1_2"/>
    <property type="match status" value="1"/>
</dbReference>
<keyword evidence="8" id="KW-1185">Reference proteome</keyword>
<protein>
    <recommendedName>
        <fullName evidence="6">Aminotransferase class I/classII large domain-containing protein</fullName>
    </recommendedName>
</protein>
<organism evidence="7 8">
    <name type="scientific">Helicostylum pulchrum</name>
    <dbReference type="NCBI Taxonomy" id="562976"/>
    <lineage>
        <taxon>Eukaryota</taxon>
        <taxon>Fungi</taxon>
        <taxon>Fungi incertae sedis</taxon>
        <taxon>Mucoromycota</taxon>
        <taxon>Mucoromycotina</taxon>
        <taxon>Mucoromycetes</taxon>
        <taxon>Mucorales</taxon>
        <taxon>Mucorineae</taxon>
        <taxon>Mucoraceae</taxon>
        <taxon>Helicostylum</taxon>
    </lineage>
</organism>
<comment type="cofactor">
    <cofactor evidence="1">
        <name>pyridoxal 5'-phosphate</name>
        <dbReference type="ChEBI" id="CHEBI:597326"/>
    </cofactor>
</comment>
<dbReference type="EMBL" id="BAABUJ010000020">
    <property type="protein sequence ID" value="GAA5801864.1"/>
    <property type="molecule type" value="Genomic_DNA"/>
</dbReference>
<evidence type="ECO:0000256" key="4">
    <source>
        <dbReference type="ARBA" id="ARBA00022679"/>
    </source>
</evidence>
<sequence length="432" mass="48578">MDYNRFISKHSQARNPSATNKIHAYLVRAISPYLHQKGMISLGAGQPNPSTFPFAGMTITLKTGEKIEVDEELFSRSLSYDLTPGLPHLTKWLSELQKIEHKPLVEYDLSVGVGSQDLLTKAFDMVLDSGDSLLIEKPTYTGCLSFLKTLNCDLADIDTDAEGIVPASLESMLANWPESNPSGKKDQPRPRCLYTIPSGSNPTGVSATLERKQAVYKICQKYDVLIIEDDAYYYLQFSNERVPSYLSLDVDGRVLRFDSMSKILSAGLRLGWVTGPKILLDRINMHTMVTNLQPSGVPQVMAYALLEKWGHDGFFKHVFEVSNFYRQKRDEFIECLDRRMKGRAEWTVPTAGMFVWIRLLGGIKDSYDLIMKKALKENVLAIPGVAFMPHGEKTEYVRVSYSNVSKENMDEGLRRLAKVVDQEAEANGTPIN</sequence>
<dbReference type="CDD" id="cd00609">
    <property type="entry name" value="AAT_like"/>
    <property type="match status" value="1"/>
</dbReference>
<dbReference type="InterPro" id="IPR015424">
    <property type="entry name" value="PyrdxlP-dep_Trfase"/>
</dbReference>
<name>A0ABP9Y4F0_9FUNG</name>
<comment type="caution">
    <text evidence="7">The sequence shown here is derived from an EMBL/GenBank/DDBJ whole genome shotgun (WGS) entry which is preliminary data.</text>
</comment>
<evidence type="ECO:0000256" key="5">
    <source>
        <dbReference type="ARBA" id="ARBA00022898"/>
    </source>
</evidence>
<gene>
    <name evidence="7" type="ORF">HPULCUR_007319</name>
</gene>
<dbReference type="Gene3D" id="3.40.640.10">
    <property type="entry name" value="Type I PLP-dependent aspartate aminotransferase-like (Major domain)"/>
    <property type="match status" value="1"/>
</dbReference>
<keyword evidence="5" id="KW-0663">Pyridoxal phosphate</keyword>
<accession>A0ABP9Y4F0</accession>
<dbReference type="PANTHER" id="PTHR42790">
    <property type="entry name" value="AMINOTRANSFERASE"/>
    <property type="match status" value="1"/>
</dbReference>
<feature type="domain" description="Aminotransferase class I/classII large" evidence="6">
    <location>
        <begin position="71"/>
        <end position="416"/>
    </location>
</feature>
<evidence type="ECO:0000256" key="3">
    <source>
        <dbReference type="ARBA" id="ARBA00022576"/>
    </source>
</evidence>
<reference evidence="7 8" key="1">
    <citation type="submission" date="2024-04" db="EMBL/GenBank/DDBJ databases">
        <title>genome sequences of Mucor flavus KT1a and Helicostylum pulchrum KT1b strains isolation_sourced from the surface of a dry-aged beef.</title>
        <authorList>
            <person name="Toyotome T."/>
            <person name="Hosono M."/>
            <person name="Torimaru M."/>
            <person name="Fukuda K."/>
            <person name="Mikami N."/>
        </authorList>
    </citation>
    <scope>NUCLEOTIDE SEQUENCE [LARGE SCALE GENOMIC DNA]</scope>
    <source>
        <strain evidence="7 8">KT1b</strain>
    </source>
</reference>
<evidence type="ECO:0000313" key="8">
    <source>
        <dbReference type="Proteomes" id="UP001476247"/>
    </source>
</evidence>
<dbReference type="PANTHER" id="PTHR42790:SF19">
    <property type="entry name" value="KYNURENINE_ALPHA-AMINOADIPATE AMINOTRANSFERASE, MITOCHONDRIAL"/>
    <property type="match status" value="1"/>
</dbReference>
<proteinExistence type="inferred from homology"/>
<comment type="similarity">
    <text evidence="2">Belongs to the class-I pyridoxal-phosphate-dependent aminotransferase family.</text>
</comment>
<evidence type="ECO:0000256" key="2">
    <source>
        <dbReference type="ARBA" id="ARBA00007441"/>
    </source>
</evidence>
<dbReference type="SUPFAM" id="SSF53383">
    <property type="entry name" value="PLP-dependent transferases"/>
    <property type="match status" value="1"/>
</dbReference>
<dbReference type="InterPro" id="IPR050859">
    <property type="entry name" value="Class-I_PLP-dep_aminotransf"/>
</dbReference>
<evidence type="ECO:0000313" key="7">
    <source>
        <dbReference type="EMBL" id="GAA5801864.1"/>
    </source>
</evidence>
<dbReference type="Proteomes" id="UP001476247">
    <property type="component" value="Unassembled WGS sequence"/>
</dbReference>
<evidence type="ECO:0000259" key="6">
    <source>
        <dbReference type="Pfam" id="PF00155"/>
    </source>
</evidence>
<keyword evidence="4" id="KW-0808">Transferase</keyword>
<evidence type="ECO:0000256" key="1">
    <source>
        <dbReference type="ARBA" id="ARBA00001933"/>
    </source>
</evidence>
<keyword evidence="3" id="KW-0032">Aminotransferase</keyword>
<dbReference type="InterPro" id="IPR015421">
    <property type="entry name" value="PyrdxlP-dep_Trfase_major"/>
</dbReference>